<organism evidence="1">
    <name type="scientific">Glycine max</name>
    <name type="common">Soybean</name>
    <name type="synonym">Glycine hispida</name>
    <dbReference type="NCBI Taxonomy" id="3847"/>
    <lineage>
        <taxon>Eukaryota</taxon>
        <taxon>Viridiplantae</taxon>
        <taxon>Streptophyta</taxon>
        <taxon>Embryophyta</taxon>
        <taxon>Tracheophyta</taxon>
        <taxon>Spermatophyta</taxon>
        <taxon>Magnoliopsida</taxon>
        <taxon>eudicotyledons</taxon>
        <taxon>Gunneridae</taxon>
        <taxon>Pentapetalae</taxon>
        <taxon>rosids</taxon>
        <taxon>fabids</taxon>
        <taxon>Fabales</taxon>
        <taxon>Fabaceae</taxon>
        <taxon>Papilionoideae</taxon>
        <taxon>50 kb inversion clade</taxon>
        <taxon>NPAAA clade</taxon>
        <taxon>indigoferoid/millettioid clade</taxon>
        <taxon>Phaseoleae</taxon>
        <taxon>Glycine</taxon>
        <taxon>Glycine subgen. Soja</taxon>
    </lineage>
</organism>
<name>C6T6E7_SOYBN</name>
<reference evidence="1" key="1">
    <citation type="submission" date="2009-08" db="EMBL/GenBank/DDBJ databases">
        <authorList>
            <person name="Cheung F."/>
            <person name="Xiao Y."/>
            <person name="Chan A."/>
            <person name="Moskal W."/>
            <person name="Town C.D."/>
        </authorList>
    </citation>
    <scope>NUCLEOTIDE SEQUENCE</scope>
</reference>
<dbReference type="EMBL" id="BT093013">
    <property type="protein sequence ID" value="ACU17369.1"/>
    <property type="molecule type" value="mRNA"/>
</dbReference>
<accession>C6T6E7</accession>
<protein>
    <submittedName>
        <fullName evidence="1">Uncharacterized protein</fullName>
    </submittedName>
</protein>
<proteinExistence type="evidence at transcript level"/>
<sequence length="50" mass="6022">MHARTFRFYSFKDLVWRNILSLTIIVKHGYSEANRLKLNLPRKQKKDNSS</sequence>
<evidence type="ECO:0000313" key="1">
    <source>
        <dbReference type="EMBL" id="ACU17369.1"/>
    </source>
</evidence>
<dbReference type="AlphaFoldDB" id="C6T6E7"/>